<dbReference type="GO" id="GO:0046872">
    <property type="term" value="F:metal ion binding"/>
    <property type="evidence" value="ECO:0007669"/>
    <property type="project" value="UniProtKB-KW"/>
</dbReference>
<dbReference type="InterPro" id="IPR050316">
    <property type="entry name" value="Tyrosinase/Hemocyanin"/>
</dbReference>
<evidence type="ECO:0000256" key="8">
    <source>
        <dbReference type="ARBA" id="ARBA00023101"/>
    </source>
</evidence>
<evidence type="ECO:0000259" key="13">
    <source>
        <dbReference type="PROSITE" id="PS00498"/>
    </source>
</evidence>
<evidence type="ECO:0000256" key="3">
    <source>
        <dbReference type="ARBA" id="ARBA00011906"/>
    </source>
</evidence>
<feature type="domain" description="Tyrosinase copper-binding" evidence="13">
    <location>
        <begin position="329"/>
        <end position="340"/>
    </location>
</feature>
<dbReference type="GO" id="GO:0042438">
    <property type="term" value="P:melanin biosynthetic process"/>
    <property type="evidence" value="ECO:0007669"/>
    <property type="project" value="UniProtKB-KW"/>
</dbReference>
<evidence type="ECO:0000256" key="2">
    <source>
        <dbReference type="ARBA" id="ARBA00009928"/>
    </source>
</evidence>
<comment type="similarity">
    <text evidence="2">Belongs to the tyrosinase family.</text>
</comment>
<feature type="domain" description="Tyrosinase copper-binding" evidence="12">
    <location>
        <begin position="134"/>
        <end position="151"/>
    </location>
</feature>
<comment type="catalytic activity">
    <reaction evidence="9">
        <text>2 L-dopa + O2 = 2 L-dopaquinone + 2 H2O</text>
        <dbReference type="Rhea" id="RHEA:34287"/>
        <dbReference type="ChEBI" id="CHEBI:15377"/>
        <dbReference type="ChEBI" id="CHEBI:15379"/>
        <dbReference type="ChEBI" id="CHEBI:57504"/>
        <dbReference type="ChEBI" id="CHEBI:57924"/>
        <dbReference type="EC" id="1.14.18.1"/>
    </reaction>
</comment>
<accession>A0A6A5VBL3</accession>
<dbReference type="PROSITE" id="PS00497">
    <property type="entry name" value="TYROSINASE_1"/>
    <property type="match status" value="1"/>
</dbReference>
<keyword evidence="8" id="KW-0470">Melanin biosynthesis</keyword>
<dbReference type="InterPro" id="IPR041640">
    <property type="entry name" value="Tyrosinase_C"/>
</dbReference>
<evidence type="ECO:0000256" key="5">
    <source>
        <dbReference type="ARBA" id="ARBA00023002"/>
    </source>
</evidence>
<dbReference type="PANTHER" id="PTHR11474">
    <property type="entry name" value="TYROSINASE FAMILY MEMBER"/>
    <property type="match status" value="1"/>
</dbReference>
<dbReference type="SUPFAM" id="SSF48056">
    <property type="entry name" value="Di-copper centre-containing domain"/>
    <property type="match status" value="1"/>
</dbReference>
<keyword evidence="15" id="KW-1185">Reference proteome</keyword>
<proteinExistence type="inferred from homology"/>
<evidence type="ECO:0000256" key="9">
    <source>
        <dbReference type="ARBA" id="ARBA00048233"/>
    </source>
</evidence>
<dbReference type="InterPro" id="IPR002227">
    <property type="entry name" value="Tyrosinase_Cu-bd"/>
</dbReference>
<dbReference type="Gene3D" id="1.10.1280.10">
    <property type="entry name" value="Di-copper center containing domain from catechol oxidase"/>
    <property type="match status" value="1"/>
</dbReference>
<evidence type="ECO:0000256" key="1">
    <source>
        <dbReference type="ARBA" id="ARBA00001973"/>
    </source>
</evidence>
<dbReference type="EMBL" id="ML976681">
    <property type="protein sequence ID" value="KAF1973382.1"/>
    <property type="molecule type" value="Genomic_DNA"/>
</dbReference>
<comment type="cofactor">
    <cofactor evidence="1">
        <name>Cu(2+)</name>
        <dbReference type="ChEBI" id="CHEBI:29036"/>
    </cofactor>
</comment>
<evidence type="ECO:0000256" key="7">
    <source>
        <dbReference type="ARBA" id="ARBA00023033"/>
    </source>
</evidence>
<reference evidence="14" key="1">
    <citation type="journal article" date="2020" name="Stud. Mycol.">
        <title>101 Dothideomycetes genomes: a test case for predicting lifestyles and emergence of pathogens.</title>
        <authorList>
            <person name="Haridas S."/>
            <person name="Albert R."/>
            <person name="Binder M."/>
            <person name="Bloem J."/>
            <person name="Labutti K."/>
            <person name="Salamov A."/>
            <person name="Andreopoulos B."/>
            <person name="Baker S."/>
            <person name="Barry K."/>
            <person name="Bills G."/>
            <person name="Bluhm B."/>
            <person name="Cannon C."/>
            <person name="Castanera R."/>
            <person name="Culley D."/>
            <person name="Daum C."/>
            <person name="Ezra D."/>
            <person name="Gonzalez J."/>
            <person name="Henrissat B."/>
            <person name="Kuo A."/>
            <person name="Liang C."/>
            <person name="Lipzen A."/>
            <person name="Lutzoni F."/>
            <person name="Magnuson J."/>
            <person name="Mondo S."/>
            <person name="Nolan M."/>
            <person name="Ohm R."/>
            <person name="Pangilinan J."/>
            <person name="Park H.-J."/>
            <person name="Ramirez L."/>
            <person name="Alfaro M."/>
            <person name="Sun H."/>
            <person name="Tritt A."/>
            <person name="Yoshinaga Y."/>
            <person name="Zwiers L.-H."/>
            <person name="Turgeon B."/>
            <person name="Goodwin S."/>
            <person name="Spatafora J."/>
            <person name="Crous P."/>
            <person name="Grigoriev I."/>
        </authorList>
    </citation>
    <scope>NUCLEOTIDE SEQUENCE</scope>
    <source>
        <strain evidence="14">CBS 107.79</strain>
    </source>
</reference>
<dbReference type="PROSITE" id="PS00498">
    <property type="entry name" value="TYROSINASE_2"/>
    <property type="match status" value="1"/>
</dbReference>
<keyword evidence="6" id="KW-0186">Copper</keyword>
<dbReference type="Pfam" id="PF00264">
    <property type="entry name" value="Tyrosinase"/>
    <property type="match status" value="1"/>
</dbReference>
<dbReference type="Proteomes" id="UP000800036">
    <property type="component" value="Unassembled WGS sequence"/>
</dbReference>
<keyword evidence="4" id="KW-0479">Metal-binding</keyword>
<evidence type="ECO:0000256" key="4">
    <source>
        <dbReference type="ARBA" id="ARBA00022723"/>
    </source>
</evidence>
<dbReference type="PRINTS" id="PR00092">
    <property type="entry name" value="TYROSINASE"/>
</dbReference>
<name>A0A6A5VBL3_9PLEO</name>
<protein>
    <recommendedName>
        <fullName evidence="3">tyrosinase</fullName>
        <ecNumber evidence="3">1.14.18.1</ecNumber>
    </recommendedName>
</protein>
<evidence type="ECO:0000313" key="14">
    <source>
        <dbReference type="EMBL" id="KAF1973382.1"/>
    </source>
</evidence>
<dbReference type="GO" id="GO:0004503">
    <property type="term" value="F:tyrosinase activity"/>
    <property type="evidence" value="ECO:0007669"/>
    <property type="project" value="UniProtKB-EC"/>
</dbReference>
<feature type="signal peptide" evidence="11">
    <location>
        <begin position="1"/>
        <end position="21"/>
    </location>
</feature>
<evidence type="ECO:0000256" key="11">
    <source>
        <dbReference type="SAM" id="SignalP"/>
    </source>
</evidence>
<comment type="catalytic activity">
    <reaction evidence="10">
        <text>L-tyrosine + O2 = L-dopaquinone + H2O</text>
        <dbReference type="Rhea" id="RHEA:18117"/>
        <dbReference type="ChEBI" id="CHEBI:15377"/>
        <dbReference type="ChEBI" id="CHEBI:15379"/>
        <dbReference type="ChEBI" id="CHEBI:57924"/>
        <dbReference type="ChEBI" id="CHEBI:58315"/>
        <dbReference type="EC" id="1.14.18.1"/>
    </reaction>
</comment>
<evidence type="ECO:0000256" key="10">
    <source>
        <dbReference type="ARBA" id="ARBA00048881"/>
    </source>
</evidence>
<dbReference type="Pfam" id="PF18132">
    <property type="entry name" value="Tyrosinase_C"/>
    <property type="match status" value="1"/>
</dbReference>
<evidence type="ECO:0000313" key="15">
    <source>
        <dbReference type="Proteomes" id="UP000800036"/>
    </source>
</evidence>
<keyword evidence="5" id="KW-0560">Oxidoreductase</keyword>
<dbReference type="AlphaFoldDB" id="A0A6A5VBL3"/>
<gene>
    <name evidence="14" type="ORF">BU23DRAFT_464909</name>
</gene>
<dbReference type="PANTHER" id="PTHR11474:SF76">
    <property type="entry name" value="SHKT DOMAIN-CONTAINING PROTEIN"/>
    <property type="match status" value="1"/>
</dbReference>
<keyword evidence="7" id="KW-0503">Monooxygenase</keyword>
<sequence>MARFCLPLTTFLLSIVYFCASSTCTPVNSNSGPHVTRDLSSLLQREDGIFSVLGVAGLGGTAIHPRLEIRDLERNYPDRWNIFLLGLQRFQSVSQYDKLSYFQIAGIHGRPFMPWDGAQGDDSFWSHYSGYCTHDSNLFPTWHRPYLALFEEVLYLNCREAISGLPDGEVKARYFQALSSFRLPYWDWAAIPPTGEGTLPASVQKEMIDVVGANGTLTIRNPLHGYKFHPIPTWVQGEQRWNKYPSTVRNPTTKDANAQSNDTKTALDLESNRKSMQARIYDFLAMQHEYLNMSTKLIPGDSMESIHGTIHDTVGGDGTMTWLFYSAYDPIFWLHHCNVDRLLAMWQTLNPNEWVESFMTPSPTFYTPANYTVDGNTPLKPFHKDDTGNFWTSNSIRDHTIFGYTYPDLIGLTNATRHTLSARGKPTTLIARVNALYGPNASPLLQDPSHLKRGIATTGAPHFTGKRQYTLTVQVSEFRDPGALKIFAFFGKVQSKIVEWPQDVGFVGVTSMLTASKDTMKETHTVIPLTPALEAKARAGELRSLGEGDVKKFLRRQLRWRVANNDLTDCETEEAPGLQISVTWKEIEPAVSMDEFPRPTGEVKELLCAAEAKKGHF</sequence>
<dbReference type="EC" id="1.14.18.1" evidence="3"/>
<evidence type="ECO:0000259" key="12">
    <source>
        <dbReference type="PROSITE" id="PS00497"/>
    </source>
</evidence>
<evidence type="ECO:0000256" key="6">
    <source>
        <dbReference type="ARBA" id="ARBA00023008"/>
    </source>
</evidence>
<organism evidence="14 15">
    <name type="scientific">Bimuria novae-zelandiae CBS 107.79</name>
    <dbReference type="NCBI Taxonomy" id="1447943"/>
    <lineage>
        <taxon>Eukaryota</taxon>
        <taxon>Fungi</taxon>
        <taxon>Dikarya</taxon>
        <taxon>Ascomycota</taxon>
        <taxon>Pezizomycotina</taxon>
        <taxon>Dothideomycetes</taxon>
        <taxon>Pleosporomycetidae</taxon>
        <taxon>Pleosporales</taxon>
        <taxon>Massarineae</taxon>
        <taxon>Didymosphaeriaceae</taxon>
        <taxon>Bimuria</taxon>
    </lineage>
</organism>
<feature type="chain" id="PRO_5025413004" description="tyrosinase" evidence="11">
    <location>
        <begin position="22"/>
        <end position="617"/>
    </location>
</feature>
<keyword evidence="11" id="KW-0732">Signal</keyword>
<dbReference type="InterPro" id="IPR008922">
    <property type="entry name" value="Di-copper_centre_dom_sf"/>
</dbReference>
<dbReference type="OrthoDB" id="6132182at2759"/>